<dbReference type="PATRIC" id="fig|61647.15.peg.3581"/>
<organism evidence="1 2">
    <name type="scientific">Pluralibacter gergoviae</name>
    <name type="common">Enterobacter gergoviae</name>
    <dbReference type="NCBI Taxonomy" id="61647"/>
    <lineage>
        <taxon>Bacteria</taxon>
        <taxon>Pseudomonadati</taxon>
        <taxon>Pseudomonadota</taxon>
        <taxon>Gammaproteobacteria</taxon>
        <taxon>Enterobacterales</taxon>
        <taxon>Enterobacteriaceae</taxon>
        <taxon>Pluralibacter</taxon>
    </lineage>
</organism>
<dbReference type="AlphaFoldDB" id="A0A0J5KTZ3"/>
<comment type="caution">
    <text evidence="1">The sequence shown here is derived from an EMBL/GenBank/DDBJ whole genome shotgun (WGS) entry which is preliminary data.</text>
</comment>
<sequence length="78" mass="8793">MRYSSRILQKVSDISDGKVSLSPGLRISIPFDSWSERLDSLRCFLRAAAAALLNKELVIIYYNIDTDKVISGNEKSEK</sequence>
<protein>
    <submittedName>
        <fullName evidence="1">Uncharacterized protein</fullName>
    </submittedName>
</protein>
<gene>
    <name evidence="1" type="ORF">ABW06_23355</name>
</gene>
<dbReference type="Proteomes" id="UP000036196">
    <property type="component" value="Unassembled WGS sequence"/>
</dbReference>
<keyword evidence="2" id="KW-1185">Reference proteome</keyword>
<proteinExistence type="predicted"/>
<evidence type="ECO:0000313" key="1">
    <source>
        <dbReference type="EMBL" id="KMK11028.1"/>
    </source>
</evidence>
<dbReference type="EMBL" id="LDZF01000036">
    <property type="protein sequence ID" value="KMK11028.1"/>
    <property type="molecule type" value="Genomic_DNA"/>
</dbReference>
<name>A0A0J5KTZ3_PLUGE</name>
<accession>A0A0J5KTZ3</accession>
<evidence type="ECO:0000313" key="2">
    <source>
        <dbReference type="Proteomes" id="UP000036196"/>
    </source>
</evidence>
<reference evidence="1 2" key="1">
    <citation type="submission" date="2015-05" db="EMBL/GenBank/DDBJ databases">
        <title>Genome sequences of Pluralibacter gergoviae.</title>
        <authorList>
            <person name="Greninger A.L."/>
            <person name="Miller S."/>
        </authorList>
    </citation>
    <scope>NUCLEOTIDE SEQUENCE [LARGE SCALE GENOMIC DNA]</scope>
    <source>
        <strain evidence="1 2">JS81F13</strain>
    </source>
</reference>